<dbReference type="Proteomes" id="UP001346149">
    <property type="component" value="Unassembled WGS sequence"/>
</dbReference>
<keyword evidence="4" id="KW-1185">Reference proteome</keyword>
<dbReference type="PANTHER" id="PTHR47926:SF357">
    <property type="entry name" value="PENTATRICOPEPTIDE REPEAT-CONTAINING PROTEIN"/>
    <property type="match status" value="1"/>
</dbReference>
<feature type="repeat" description="PPR" evidence="2">
    <location>
        <begin position="426"/>
        <end position="460"/>
    </location>
</feature>
<reference evidence="3 4" key="1">
    <citation type="journal article" date="2023" name="Hortic Res">
        <title>Pangenome of water caltrop reveals structural variations and asymmetric subgenome divergence after allopolyploidization.</title>
        <authorList>
            <person name="Zhang X."/>
            <person name="Chen Y."/>
            <person name="Wang L."/>
            <person name="Yuan Y."/>
            <person name="Fang M."/>
            <person name="Shi L."/>
            <person name="Lu R."/>
            <person name="Comes H.P."/>
            <person name="Ma Y."/>
            <person name="Chen Y."/>
            <person name="Huang G."/>
            <person name="Zhou Y."/>
            <person name="Zheng Z."/>
            <person name="Qiu Y."/>
        </authorList>
    </citation>
    <scope>NUCLEOTIDE SEQUENCE [LARGE SCALE GENOMIC DNA]</scope>
    <source>
        <strain evidence="3">F231</strain>
    </source>
</reference>
<dbReference type="PANTHER" id="PTHR47926">
    <property type="entry name" value="PENTATRICOPEPTIDE REPEAT-CONTAINING PROTEIN"/>
    <property type="match status" value="1"/>
</dbReference>
<evidence type="ECO:0000256" key="1">
    <source>
        <dbReference type="ARBA" id="ARBA00022737"/>
    </source>
</evidence>
<dbReference type="FunFam" id="1.25.40.10:FF:000366">
    <property type="entry name" value="Pentatricopeptide (PPR) repeat-containing protein"/>
    <property type="match status" value="1"/>
</dbReference>
<accession>A0AAN7LL28</accession>
<dbReference type="InterPro" id="IPR011990">
    <property type="entry name" value="TPR-like_helical_dom_sf"/>
</dbReference>
<dbReference type="Pfam" id="PF13041">
    <property type="entry name" value="PPR_2"/>
    <property type="match status" value="4"/>
</dbReference>
<keyword evidence="1" id="KW-0677">Repeat</keyword>
<feature type="repeat" description="PPR" evidence="2">
    <location>
        <begin position="629"/>
        <end position="663"/>
    </location>
</feature>
<feature type="repeat" description="PPR" evidence="2">
    <location>
        <begin position="325"/>
        <end position="359"/>
    </location>
</feature>
<evidence type="ECO:0000313" key="3">
    <source>
        <dbReference type="EMBL" id="KAK4788156.1"/>
    </source>
</evidence>
<protein>
    <recommendedName>
        <fullName evidence="5">Pentatricopeptide repeat-containing protein</fullName>
    </recommendedName>
</protein>
<dbReference type="FunFam" id="1.25.40.10:FF:000031">
    <property type="entry name" value="Pentatricopeptide repeat-containing protein mitochondrial"/>
    <property type="match status" value="1"/>
</dbReference>
<evidence type="ECO:0000313" key="4">
    <source>
        <dbReference type="Proteomes" id="UP001346149"/>
    </source>
</evidence>
<dbReference type="FunFam" id="1.25.40.10:FF:000682">
    <property type="entry name" value="Pentatricopeptide repeat-containing protein At3g16610"/>
    <property type="match status" value="1"/>
</dbReference>
<feature type="repeat" description="PPR" evidence="2">
    <location>
        <begin position="224"/>
        <end position="258"/>
    </location>
</feature>
<evidence type="ECO:0000256" key="2">
    <source>
        <dbReference type="PROSITE-ProRule" id="PRU00708"/>
    </source>
</evidence>
<evidence type="ECO:0008006" key="5">
    <source>
        <dbReference type="Google" id="ProtNLM"/>
    </source>
</evidence>
<name>A0AAN7LL28_TRANT</name>
<proteinExistence type="predicted"/>
<organism evidence="3 4">
    <name type="scientific">Trapa natans</name>
    <name type="common">Water chestnut</name>
    <dbReference type="NCBI Taxonomy" id="22666"/>
    <lineage>
        <taxon>Eukaryota</taxon>
        <taxon>Viridiplantae</taxon>
        <taxon>Streptophyta</taxon>
        <taxon>Embryophyta</taxon>
        <taxon>Tracheophyta</taxon>
        <taxon>Spermatophyta</taxon>
        <taxon>Magnoliopsida</taxon>
        <taxon>eudicotyledons</taxon>
        <taxon>Gunneridae</taxon>
        <taxon>Pentapetalae</taxon>
        <taxon>rosids</taxon>
        <taxon>malvids</taxon>
        <taxon>Myrtales</taxon>
        <taxon>Lythraceae</taxon>
        <taxon>Trapa</taxon>
    </lineage>
</organism>
<dbReference type="FunFam" id="1.25.40.10:FF:000436">
    <property type="entry name" value="Pentatricopeptide repeat-containing protein At5g39350 family"/>
    <property type="match status" value="1"/>
</dbReference>
<feature type="repeat" description="PPR" evidence="2">
    <location>
        <begin position="664"/>
        <end position="694"/>
    </location>
</feature>
<dbReference type="EMBL" id="JAXQNO010000011">
    <property type="protein sequence ID" value="KAK4788156.1"/>
    <property type="molecule type" value="Genomic_DNA"/>
</dbReference>
<dbReference type="PROSITE" id="PS51375">
    <property type="entry name" value="PPR"/>
    <property type="match status" value="7"/>
</dbReference>
<dbReference type="Pfam" id="PF20431">
    <property type="entry name" value="E_motif"/>
    <property type="match status" value="1"/>
</dbReference>
<feature type="repeat" description="PPR" evidence="2">
    <location>
        <begin position="598"/>
        <end position="628"/>
    </location>
</feature>
<dbReference type="GO" id="GO:0009451">
    <property type="term" value="P:RNA modification"/>
    <property type="evidence" value="ECO:0007669"/>
    <property type="project" value="InterPro"/>
</dbReference>
<dbReference type="FunFam" id="1.25.40.10:FF:000351">
    <property type="entry name" value="Pentatricopeptide repeat-containing protein"/>
    <property type="match status" value="2"/>
</dbReference>
<dbReference type="InterPro" id="IPR046960">
    <property type="entry name" value="PPR_At4g14850-like_plant"/>
</dbReference>
<dbReference type="InterPro" id="IPR002885">
    <property type="entry name" value="PPR_rpt"/>
</dbReference>
<dbReference type="NCBIfam" id="TIGR00756">
    <property type="entry name" value="PPR"/>
    <property type="match status" value="7"/>
</dbReference>
<sequence length="852" mass="95189">MILDGCFRLNLHVCISFIKRRGAFDLRSFISTIACSFEPSLPHSNSVSFVPHSREHSASHFASLLQSCSALTDLHFGRKVHSQVITYGLSSSSHVCSKILGMYILCGSFFDATSMFYRMELQHSLPWNWMIRGMTMCSQFQFALLFYMKMLGLGICPDKYTFPYVVKSCGGMGSVNMGRLVHQKIRTMGLEDDMFVGSSLIKLYAENGCINDAQQLFNLMENKDCVLWNVMMHGYLKNKDYANAVQLFMEMRQSGMKPSSVTLISILSVCAVEGIIRLGSQLHGLSVILGFEKDPPVANTLVAVYSKSQQLLDACKIFEAMPQNDVVLWNAIISGHVQNGMMREAFDLFDEMIDLHIEPDSVTFSSLLPSISQCGTLKHGKEAHGYILRHEIPLDVYLKSALIDLYCKCRDVKMARRIFEETSLADTAIYTGLISGYVLNGMSTDAVETFRELVDEGIFPNSLTLASLLPACASLASVKFGKEVHAFALRNGIESQCYVGSALLDMYAKCGRLDLARNIFINISQKDAVCWNSMITGYSQNGKPEEAIHHFRQMGAVEGIRYDSVSLTSTLSACASLPALYHGKQIHGYMIKHPHCSDVFGKSTLIDMYAKCGNLKLACRVFDQMGERNEVSWNSIIAAYGMHGLLDECVSLFHRMLESGLLPDHVTFLAIISACCHAGEIDQGIQYFYSMKDNYRILPRMEHYACIVDLFGRAGRLEQAFKTIKGMPFTPDAGVWGTLLGACRVHSNVELAEIASRCLFDLDPENSGYYVLLSNVHAGAGQWSGVHRVRHLMKEKGLQKVRGHSWIEVDNRTHIFVSADNSHPQSEEIYSVLDILLQEQRRLCSSTCLSKE</sequence>
<dbReference type="Pfam" id="PF20430">
    <property type="entry name" value="Eplus_motif"/>
    <property type="match status" value="1"/>
</dbReference>
<dbReference type="Pfam" id="PF01535">
    <property type="entry name" value="PPR"/>
    <property type="match status" value="2"/>
</dbReference>
<dbReference type="Gene3D" id="1.25.40.10">
    <property type="entry name" value="Tetratricopeptide repeat domain"/>
    <property type="match status" value="5"/>
</dbReference>
<dbReference type="InterPro" id="IPR046849">
    <property type="entry name" value="E2_motif"/>
</dbReference>
<gene>
    <name evidence="3" type="ORF">SAY86_019475</name>
</gene>
<dbReference type="AlphaFoldDB" id="A0AAN7LL28"/>
<dbReference type="InterPro" id="IPR046848">
    <property type="entry name" value="E_motif"/>
</dbReference>
<dbReference type="GO" id="GO:0003723">
    <property type="term" value="F:RNA binding"/>
    <property type="evidence" value="ECO:0007669"/>
    <property type="project" value="InterPro"/>
</dbReference>
<comment type="caution">
    <text evidence="3">The sequence shown here is derived from an EMBL/GenBank/DDBJ whole genome shotgun (WGS) entry which is preliminary data.</text>
</comment>
<feature type="repeat" description="PPR" evidence="2">
    <location>
        <begin position="527"/>
        <end position="557"/>
    </location>
</feature>